<dbReference type="Proteomes" id="UP000767327">
    <property type="component" value="Unassembled WGS sequence"/>
</dbReference>
<sequence>MNKAIGREGTPANTDTTGEASIDEYIAAQRTPAQERLRLIRSAFAQALPDAQERISWRMPTYWQGRNIIHFASFQHHIGIYPGDKAVTHFAAQLQEFRTGKGSIVIDDEQDLPLELLTEMAVWCLSAYGK</sequence>
<evidence type="ECO:0000313" key="3">
    <source>
        <dbReference type="Proteomes" id="UP000767327"/>
    </source>
</evidence>
<reference evidence="2" key="1">
    <citation type="journal article" date="2020" name="Biotechnol. Biofuels">
        <title>New insights from the biogas microbiome by comprehensive genome-resolved metagenomics of nearly 1600 species originating from multiple anaerobic digesters.</title>
        <authorList>
            <person name="Campanaro S."/>
            <person name="Treu L."/>
            <person name="Rodriguez-R L.M."/>
            <person name="Kovalovszki A."/>
            <person name="Ziels R.M."/>
            <person name="Maus I."/>
            <person name="Zhu X."/>
            <person name="Kougias P.G."/>
            <person name="Basile A."/>
            <person name="Luo G."/>
            <person name="Schluter A."/>
            <person name="Konstantinidis K.T."/>
            <person name="Angelidaki I."/>
        </authorList>
    </citation>
    <scope>NUCLEOTIDE SEQUENCE</scope>
    <source>
        <strain evidence="2">AS01afH2WH_6</strain>
    </source>
</reference>
<name>A0A971D0T7_9BIFI</name>
<dbReference type="Gene3D" id="3.90.1150.200">
    <property type="match status" value="1"/>
</dbReference>
<feature type="domain" description="YdhG-like" evidence="1">
    <location>
        <begin position="34"/>
        <end position="120"/>
    </location>
</feature>
<gene>
    <name evidence="2" type="ORF">GXW98_08300</name>
</gene>
<reference evidence="2" key="2">
    <citation type="submission" date="2020-01" db="EMBL/GenBank/DDBJ databases">
        <authorList>
            <person name="Campanaro S."/>
        </authorList>
    </citation>
    <scope>NUCLEOTIDE SEQUENCE</scope>
    <source>
        <strain evidence="2">AS01afH2WH_6</strain>
    </source>
</reference>
<evidence type="ECO:0000313" key="2">
    <source>
        <dbReference type="EMBL" id="NLT80266.1"/>
    </source>
</evidence>
<evidence type="ECO:0000259" key="1">
    <source>
        <dbReference type="Pfam" id="PF08818"/>
    </source>
</evidence>
<organism evidence="2 3">
    <name type="scientific">Bifidobacterium crudilactis</name>
    <dbReference type="NCBI Taxonomy" id="327277"/>
    <lineage>
        <taxon>Bacteria</taxon>
        <taxon>Bacillati</taxon>
        <taxon>Actinomycetota</taxon>
        <taxon>Actinomycetes</taxon>
        <taxon>Bifidobacteriales</taxon>
        <taxon>Bifidobacteriaceae</taxon>
        <taxon>Bifidobacterium</taxon>
    </lineage>
</organism>
<dbReference type="Pfam" id="PF08818">
    <property type="entry name" value="DUF1801"/>
    <property type="match status" value="1"/>
</dbReference>
<proteinExistence type="predicted"/>
<dbReference type="SUPFAM" id="SSF159888">
    <property type="entry name" value="YdhG-like"/>
    <property type="match status" value="1"/>
</dbReference>
<dbReference type="InterPro" id="IPR014922">
    <property type="entry name" value="YdhG-like"/>
</dbReference>
<accession>A0A971D0T7</accession>
<dbReference type="EMBL" id="JAAXZR010000026">
    <property type="protein sequence ID" value="NLT80266.1"/>
    <property type="molecule type" value="Genomic_DNA"/>
</dbReference>
<dbReference type="RefSeq" id="WP_273174373.1">
    <property type="nucleotide sequence ID" value="NZ_CP181270.1"/>
</dbReference>
<dbReference type="AlphaFoldDB" id="A0A971D0T7"/>
<comment type="caution">
    <text evidence="2">The sequence shown here is derived from an EMBL/GenBank/DDBJ whole genome shotgun (WGS) entry which is preliminary data.</text>
</comment>
<protein>
    <recommendedName>
        <fullName evidence="1">YdhG-like domain-containing protein</fullName>
    </recommendedName>
</protein>